<dbReference type="Proteomes" id="UP000509513">
    <property type="component" value="Chromosome"/>
</dbReference>
<protein>
    <recommendedName>
        <fullName evidence="5">CobQ/CobB/MinD/ParA nucleotide binding domain-containing protein</fullName>
    </recommendedName>
</protein>
<evidence type="ECO:0008006" key="5">
    <source>
        <dbReference type="Google" id="ProtNLM"/>
    </source>
</evidence>
<reference evidence="1 4" key="2">
    <citation type="submission" date="2020-05" db="EMBL/GenBank/DDBJ databases">
        <title>Complete genome sequencing of Campylobacter and Arcobacter type strains.</title>
        <authorList>
            <person name="Miller W.G."/>
            <person name="Yee E."/>
        </authorList>
    </citation>
    <scope>NUCLEOTIDE SEQUENCE [LARGE SCALE GENOMIC DNA]</scope>
    <source>
        <strain evidence="1 4">LMG 21996</strain>
    </source>
</reference>
<dbReference type="SUPFAM" id="SSF52540">
    <property type="entry name" value="P-loop containing nucleoside triphosphate hydrolases"/>
    <property type="match status" value="1"/>
</dbReference>
<dbReference type="AlphaFoldDB" id="A0A5J6RJJ7"/>
<evidence type="ECO:0000313" key="2">
    <source>
        <dbReference type="EMBL" id="TLT01357.1"/>
    </source>
</evidence>
<evidence type="ECO:0000313" key="3">
    <source>
        <dbReference type="Proteomes" id="UP000305417"/>
    </source>
</evidence>
<accession>A0A5J6RJJ7</accession>
<dbReference type="EMBL" id="VBUC01000003">
    <property type="protein sequence ID" value="TLT01357.1"/>
    <property type="molecule type" value="Genomic_DNA"/>
</dbReference>
<dbReference type="RefSeq" id="WP_024774499.1">
    <property type="nucleotide sequence ID" value="NZ_CP043857.1"/>
</dbReference>
<gene>
    <name evidence="1" type="ORF">ACBT_2189</name>
    <name evidence="2" type="ORF">FE247_02415</name>
</gene>
<organism evidence="1 4">
    <name type="scientific">Aliarcobacter cibarius</name>
    <dbReference type="NCBI Taxonomy" id="255507"/>
    <lineage>
        <taxon>Bacteria</taxon>
        <taxon>Pseudomonadati</taxon>
        <taxon>Campylobacterota</taxon>
        <taxon>Epsilonproteobacteria</taxon>
        <taxon>Campylobacterales</taxon>
        <taxon>Arcobacteraceae</taxon>
        <taxon>Aliarcobacter</taxon>
    </lineage>
</organism>
<dbReference type="KEGG" id="acib:ACBT_2189"/>
<reference evidence="2 3" key="1">
    <citation type="submission" date="2019-05" db="EMBL/GenBank/DDBJ databases">
        <title>Arcobacter cibarius and Arcobacter thereius providing challenges in identification an antibiotic susceptibility and Quinolone resistance.</title>
        <authorList>
            <person name="Busch A."/>
            <person name="Hanel I."/>
            <person name="Hotzel H."/>
            <person name="Tomaso H."/>
        </authorList>
    </citation>
    <scope>NUCLEOTIDE SEQUENCE [LARGE SCALE GENOMIC DNA]</scope>
    <source>
        <strain evidence="2 3">16CS0831-2</strain>
    </source>
</reference>
<dbReference type="Proteomes" id="UP000305417">
    <property type="component" value="Unassembled WGS sequence"/>
</dbReference>
<dbReference type="InterPro" id="IPR027417">
    <property type="entry name" value="P-loop_NTPase"/>
</dbReference>
<keyword evidence="3" id="KW-1185">Reference proteome</keyword>
<evidence type="ECO:0000313" key="1">
    <source>
        <dbReference type="EMBL" id="QKJ28071.1"/>
    </source>
</evidence>
<evidence type="ECO:0000313" key="4">
    <source>
        <dbReference type="Proteomes" id="UP000509513"/>
    </source>
</evidence>
<dbReference type="EMBL" id="CP054051">
    <property type="protein sequence ID" value="QKJ28071.1"/>
    <property type="molecule type" value="Genomic_DNA"/>
</dbReference>
<sequence length="217" mass="25158">MLLITTANFRSGGKSSIARLLAEKLNTTILNFDKKRDSEAYNVVSTINIPENKSIIRNDDSLILRDKITEQTIRTKSNYLICDLGGYFDERLVDLKSDFYIIPSFDDYESISESMRTAHYILKNNIKAKIIFILNGAFIVDKTTRDDKIKEFQEHIEVNGFVRFPTLFLPKTTLMRKLVDENSKKDDIKGKFEQNIKYKNVDKLIDELVDLITVHYS</sequence>
<dbReference type="STRING" id="1442598.GCA_000522465_00318"/>
<proteinExistence type="predicted"/>
<name>A0A5J6RJJ7_9BACT</name>